<evidence type="ECO:0000256" key="1">
    <source>
        <dbReference type="ARBA" id="ARBA00004651"/>
    </source>
</evidence>
<reference evidence="11" key="1">
    <citation type="submission" date="2022-12" db="EMBL/GenBank/DDBJ databases">
        <title>Peptostreptococcus.</title>
        <authorList>
            <person name="Lee S.H."/>
        </authorList>
    </citation>
    <scope>NUCLEOTIDE SEQUENCE</scope>
    <source>
        <strain evidence="11">CBA3647</strain>
    </source>
</reference>
<comment type="function">
    <text evidence="9">O-acyltransferase that catalyzes D-alanylation of both teichoic acid and lipoteichoic acid (LTA). D-alanylation of LTA plays an important role in modulating the properties of the cell wall in Gram-positive bacteria, influencing the net charge of the cell wall. Catalyzes D-alanylation from DltC carrier protein.</text>
</comment>
<feature type="transmembrane region" description="Helical" evidence="10">
    <location>
        <begin position="324"/>
        <end position="342"/>
    </location>
</feature>
<dbReference type="InterPro" id="IPR024194">
    <property type="entry name" value="Ac/AlaTfrase_AlgI/DltB"/>
</dbReference>
<dbReference type="PANTHER" id="PTHR13285:SF23">
    <property type="entry name" value="TEICHOIC ACID D-ALANYLTRANSFERASE"/>
    <property type="match status" value="1"/>
</dbReference>
<dbReference type="Pfam" id="PF03062">
    <property type="entry name" value="MBOAT"/>
    <property type="match status" value="1"/>
</dbReference>
<organism evidence="11 12">
    <name type="scientific">Peptostreptococcus equinus</name>
    <dbReference type="NCBI Taxonomy" id="3003601"/>
    <lineage>
        <taxon>Bacteria</taxon>
        <taxon>Bacillati</taxon>
        <taxon>Bacillota</taxon>
        <taxon>Clostridia</taxon>
        <taxon>Peptostreptococcales</taxon>
        <taxon>Peptostreptococcaceae</taxon>
        <taxon>Peptostreptococcus</taxon>
    </lineage>
</organism>
<evidence type="ECO:0000256" key="4">
    <source>
        <dbReference type="ARBA" id="ARBA00022679"/>
    </source>
</evidence>
<evidence type="ECO:0000256" key="2">
    <source>
        <dbReference type="ARBA" id="ARBA00010323"/>
    </source>
</evidence>
<comment type="similarity">
    <text evidence="2 9">Belongs to the membrane-bound acyltransferase family.</text>
</comment>
<dbReference type="EMBL" id="CP114052">
    <property type="protein sequence ID" value="WAW14393.1"/>
    <property type="molecule type" value="Genomic_DNA"/>
</dbReference>
<comment type="pathway">
    <text evidence="9">Cell wall biogenesis; lipoteichoic acid biosynthesis.</text>
</comment>
<dbReference type="InterPro" id="IPR051085">
    <property type="entry name" value="MB_O-acyltransferase"/>
</dbReference>
<evidence type="ECO:0000256" key="9">
    <source>
        <dbReference type="PIRNR" id="PIRNR016636"/>
    </source>
</evidence>
<dbReference type="Proteomes" id="UP001164187">
    <property type="component" value="Chromosome"/>
</dbReference>
<evidence type="ECO:0000256" key="10">
    <source>
        <dbReference type="SAM" id="Phobius"/>
    </source>
</evidence>
<dbReference type="PIRSF" id="PIRSF500216">
    <property type="entry name" value="DltB"/>
    <property type="match status" value="1"/>
</dbReference>
<evidence type="ECO:0000256" key="5">
    <source>
        <dbReference type="ARBA" id="ARBA00022692"/>
    </source>
</evidence>
<feature type="transmembrane region" description="Helical" evidence="10">
    <location>
        <begin position="219"/>
        <end position="247"/>
    </location>
</feature>
<feature type="transmembrane region" description="Helical" evidence="10">
    <location>
        <begin position="187"/>
        <end position="207"/>
    </location>
</feature>
<dbReference type="RefSeq" id="WP_269311068.1">
    <property type="nucleotide sequence ID" value="NZ_CP114052.1"/>
</dbReference>
<feature type="transmembrane region" description="Helical" evidence="10">
    <location>
        <begin position="57"/>
        <end position="75"/>
    </location>
</feature>
<keyword evidence="6 10" id="KW-1133">Transmembrane helix</keyword>
<accession>A0ABY7JQE8</accession>
<dbReference type="NCBIfam" id="TIGR04091">
    <property type="entry name" value="LTA_dltB"/>
    <property type="match status" value="1"/>
</dbReference>
<keyword evidence="7 9" id="KW-0472">Membrane</keyword>
<comment type="subcellular location">
    <subcellularLocation>
        <location evidence="1">Cell membrane</location>
        <topology evidence="1">Multi-pass membrane protein</topology>
    </subcellularLocation>
</comment>
<keyword evidence="5 10" id="KW-0812">Transmembrane</keyword>
<keyword evidence="3 9" id="KW-1003">Cell membrane</keyword>
<dbReference type="EC" id="2.3.1.-" evidence="9"/>
<name>A0ABY7JQE8_9FIRM</name>
<dbReference type="PANTHER" id="PTHR13285">
    <property type="entry name" value="ACYLTRANSFERASE"/>
    <property type="match status" value="1"/>
</dbReference>
<keyword evidence="4 9" id="KW-0808">Transferase</keyword>
<feature type="transmembrane region" description="Helical" evidence="10">
    <location>
        <begin position="82"/>
        <end position="100"/>
    </location>
</feature>
<feature type="transmembrane region" description="Helical" evidence="10">
    <location>
        <begin position="362"/>
        <end position="380"/>
    </location>
</feature>
<keyword evidence="8 9" id="KW-0012">Acyltransferase</keyword>
<dbReference type="InterPro" id="IPR004299">
    <property type="entry name" value="MBOAT_fam"/>
</dbReference>
<feature type="transmembrane region" description="Helical" evidence="10">
    <location>
        <begin position="34"/>
        <end position="51"/>
    </location>
</feature>
<feature type="transmembrane region" description="Helical" evidence="10">
    <location>
        <begin position="106"/>
        <end position="126"/>
    </location>
</feature>
<evidence type="ECO:0000256" key="7">
    <source>
        <dbReference type="ARBA" id="ARBA00023136"/>
    </source>
</evidence>
<protein>
    <recommendedName>
        <fullName evidence="9">Teichoic acid D-alanyltransferase</fullName>
        <ecNumber evidence="9">2.3.1.-</ecNumber>
    </recommendedName>
</protein>
<keyword evidence="12" id="KW-1185">Reference proteome</keyword>
<feature type="transmembrane region" description="Helical" evidence="10">
    <location>
        <begin position="6"/>
        <end position="27"/>
    </location>
</feature>
<sequence length="387" mass="45480">MNLSQYDGYLYMYILLLSFIPAIGLGLFEKKIKYYALIATAVMIYIIMGPGKQLNTLAIFMVWEVALIYIYFWIRSKTDNKWIFRLALLMSTLPLIINKVSPLTKMGVIGFIGISYLSFRTIQIVIETYDGTIKKINLFDMIYFILFFPTLSSGPIDRSRRFEEEINKKIDRSDYVDNYLLVGIKKIFLGVLYKFAIAALIHATFVSKIHADGSLLSPFLYMYAYTLYLFFDFAGYSLIAVGTSYIFGVHAPDNFNKPFISKDIKEFWTRWHISLSRWFGDYIFSRFVLDSMRKKRFKKRAHASHVAQMITMTTMGFWHGITWFYILYGVYHGVLLILTDIFTKSKFHKKYKKKKAYQYLQIFITFNLVCFGMLIFSGFLNNYPFKF</sequence>
<gene>
    <name evidence="11" type="primary">dltB</name>
    <name evidence="11" type="ORF">O0R46_07240</name>
</gene>
<feature type="transmembrane region" description="Helical" evidence="10">
    <location>
        <begin position="138"/>
        <end position="156"/>
    </location>
</feature>
<dbReference type="PIRSF" id="PIRSF016636">
    <property type="entry name" value="AlgI_DltB"/>
    <property type="match status" value="1"/>
</dbReference>
<evidence type="ECO:0000313" key="12">
    <source>
        <dbReference type="Proteomes" id="UP001164187"/>
    </source>
</evidence>
<evidence type="ECO:0000256" key="8">
    <source>
        <dbReference type="ARBA" id="ARBA00023315"/>
    </source>
</evidence>
<dbReference type="InterPro" id="IPR024024">
    <property type="entry name" value="DltB"/>
</dbReference>
<evidence type="ECO:0000256" key="3">
    <source>
        <dbReference type="ARBA" id="ARBA00022475"/>
    </source>
</evidence>
<evidence type="ECO:0000256" key="6">
    <source>
        <dbReference type="ARBA" id="ARBA00022989"/>
    </source>
</evidence>
<proteinExistence type="inferred from homology"/>
<evidence type="ECO:0000313" key="11">
    <source>
        <dbReference type="EMBL" id="WAW14393.1"/>
    </source>
</evidence>